<proteinExistence type="predicted"/>
<gene>
    <name evidence="1" type="ORF">BpHYR1_019090</name>
</gene>
<organism evidence="1 2">
    <name type="scientific">Brachionus plicatilis</name>
    <name type="common">Marine rotifer</name>
    <name type="synonym">Brachionus muelleri</name>
    <dbReference type="NCBI Taxonomy" id="10195"/>
    <lineage>
        <taxon>Eukaryota</taxon>
        <taxon>Metazoa</taxon>
        <taxon>Spiralia</taxon>
        <taxon>Gnathifera</taxon>
        <taxon>Rotifera</taxon>
        <taxon>Eurotatoria</taxon>
        <taxon>Monogononta</taxon>
        <taxon>Pseudotrocha</taxon>
        <taxon>Ploima</taxon>
        <taxon>Brachionidae</taxon>
        <taxon>Brachionus</taxon>
    </lineage>
</organism>
<evidence type="ECO:0000313" key="2">
    <source>
        <dbReference type="Proteomes" id="UP000276133"/>
    </source>
</evidence>
<reference evidence="1 2" key="1">
    <citation type="journal article" date="2018" name="Sci. Rep.">
        <title>Genomic signatures of local adaptation to the degree of environmental predictability in rotifers.</title>
        <authorList>
            <person name="Franch-Gras L."/>
            <person name="Hahn C."/>
            <person name="Garcia-Roger E.M."/>
            <person name="Carmona M.J."/>
            <person name="Serra M."/>
            <person name="Gomez A."/>
        </authorList>
    </citation>
    <scope>NUCLEOTIDE SEQUENCE [LARGE SCALE GENOMIC DNA]</scope>
    <source>
        <strain evidence="1">HYR1</strain>
    </source>
</reference>
<dbReference type="Proteomes" id="UP000276133">
    <property type="component" value="Unassembled WGS sequence"/>
</dbReference>
<comment type="caution">
    <text evidence="1">The sequence shown here is derived from an EMBL/GenBank/DDBJ whole genome shotgun (WGS) entry which is preliminary data.</text>
</comment>
<protein>
    <submittedName>
        <fullName evidence="1">Uncharacterized protein</fullName>
    </submittedName>
</protein>
<keyword evidence="2" id="KW-1185">Reference proteome</keyword>
<evidence type="ECO:0000313" key="1">
    <source>
        <dbReference type="EMBL" id="RNA34548.1"/>
    </source>
</evidence>
<dbReference type="EMBL" id="REGN01001455">
    <property type="protein sequence ID" value="RNA34548.1"/>
    <property type="molecule type" value="Genomic_DNA"/>
</dbReference>
<dbReference type="AlphaFoldDB" id="A0A3M7SG47"/>
<sequence length="70" mass="7890">MALPDYMSDSGTSDGKKDVEEIIEKKIYSADLFWPNDTKILLSSCKSLLKYGSPFFYQNLGHPLETEGII</sequence>
<name>A0A3M7SG47_BRAPC</name>
<accession>A0A3M7SG47</accession>